<feature type="domain" description="Glycosyl transferase family 1" evidence="1">
    <location>
        <begin position="174"/>
        <end position="334"/>
    </location>
</feature>
<dbReference type="AlphaFoldDB" id="A0A951PJH0"/>
<dbReference type="InterPro" id="IPR001296">
    <property type="entry name" value="Glyco_trans_1"/>
</dbReference>
<dbReference type="PANTHER" id="PTHR45947:SF3">
    <property type="entry name" value="SULFOQUINOVOSYL TRANSFERASE SQD2"/>
    <property type="match status" value="1"/>
</dbReference>
<reference evidence="2" key="1">
    <citation type="submission" date="2021-05" db="EMBL/GenBank/DDBJ databases">
        <authorList>
            <person name="Pietrasiak N."/>
            <person name="Ward R."/>
            <person name="Stajich J.E."/>
            <person name="Kurbessoian T."/>
        </authorList>
    </citation>
    <scope>NUCLEOTIDE SEQUENCE</scope>
    <source>
        <strain evidence="2">CPER-KK1</strain>
    </source>
</reference>
<dbReference type="GO" id="GO:0016758">
    <property type="term" value="F:hexosyltransferase activity"/>
    <property type="evidence" value="ECO:0007669"/>
    <property type="project" value="TreeGrafter"/>
</dbReference>
<dbReference type="PANTHER" id="PTHR45947">
    <property type="entry name" value="SULFOQUINOVOSYL TRANSFERASE SQD2"/>
    <property type="match status" value="1"/>
</dbReference>
<dbReference type="SUPFAM" id="SSF53756">
    <property type="entry name" value="UDP-Glycosyltransferase/glycogen phosphorylase"/>
    <property type="match status" value="1"/>
</dbReference>
<evidence type="ECO:0000313" key="3">
    <source>
        <dbReference type="Proteomes" id="UP000753908"/>
    </source>
</evidence>
<dbReference type="Pfam" id="PF00534">
    <property type="entry name" value="Glycos_transf_1"/>
    <property type="match status" value="1"/>
</dbReference>
<gene>
    <name evidence="2" type="ORF">KME25_11395</name>
</gene>
<evidence type="ECO:0000259" key="1">
    <source>
        <dbReference type="Pfam" id="PF00534"/>
    </source>
</evidence>
<comment type="caution">
    <text evidence="2">The sequence shown here is derived from an EMBL/GenBank/DDBJ whole genome shotgun (WGS) entry which is preliminary data.</text>
</comment>
<dbReference type="EMBL" id="JAHHIF010000012">
    <property type="protein sequence ID" value="MBW4545035.1"/>
    <property type="molecule type" value="Genomic_DNA"/>
</dbReference>
<sequence>MSSKGIELIGLATASSSETYKWKTVNKDTEIELRVAFPNCSYFKILPGEMKRAIHSILDEINPNAVVISGYSLKDSQAAMAWCLSRRRLAILMSESKADDSPRHPIKELFKRYLISKFDAAICGGTPHLGYLEQLGMPSERIFQKYDVVDNKYFELESALHRADKSLSIGLPGLDDRRTYFLASSRFIKRKNLPRLFQAYKIYRNRQPDGWRLIVMGSGEEETKLKRMISEEAIPDVVFPGFRQINELPAYYAHAGAFVHPALNEQWGLVVNEAMACGLPILSAASVGCAYDLIKEGENGFKFNPENVTEMAQAMERTASNSTARDVMGHRSREIISDWTPQHFAKNLWKAILAGQNRGNPQKEIFT</sequence>
<proteinExistence type="predicted"/>
<name>A0A951PJH0_9CYAN</name>
<dbReference type="CDD" id="cd03801">
    <property type="entry name" value="GT4_PimA-like"/>
    <property type="match status" value="1"/>
</dbReference>
<dbReference type="Proteomes" id="UP000753908">
    <property type="component" value="Unassembled WGS sequence"/>
</dbReference>
<protein>
    <submittedName>
        <fullName evidence="2">Glycosyltransferase family 4 protein</fullName>
    </submittedName>
</protein>
<evidence type="ECO:0000313" key="2">
    <source>
        <dbReference type="EMBL" id="MBW4545035.1"/>
    </source>
</evidence>
<dbReference type="InterPro" id="IPR050194">
    <property type="entry name" value="Glycosyltransferase_grp1"/>
</dbReference>
<accession>A0A951PJH0</accession>
<dbReference type="Gene3D" id="3.40.50.2000">
    <property type="entry name" value="Glycogen Phosphorylase B"/>
    <property type="match status" value="2"/>
</dbReference>
<organism evidence="2 3">
    <name type="scientific">Symplocastrum torsivum CPER-KK1</name>
    <dbReference type="NCBI Taxonomy" id="450513"/>
    <lineage>
        <taxon>Bacteria</taxon>
        <taxon>Bacillati</taxon>
        <taxon>Cyanobacteriota</taxon>
        <taxon>Cyanophyceae</taxon>
        <taxon>Oscillatoriophycideae</taxon>
        <taxon>Oscillatoriales</taxon>
        <taxon>Microcoleaceae</taxon>
        <taxon>Symplocastrum</taxon>
    </lineage>
</organism>
<reference evidence="2" key="2">
    <citation type="journal article" date="2022" name="Microbiol. Resour. Announc.">
        <title>Metagenome Sequencing to Explore Phylogenomics of Terrestrial Cyanobacteria.</title>
        <authorList>
            <person name="Ward R.D."/>
            <person name="Stajich J.E."/>
            <person name="Johansen J.R."/>
            <person name="Huntemann M."/>
            <person name="Clum A."/>
            <person name="Foster B."/>
            <person name="Foster B."/>
            <person name="Roux S."/>
            <person name="Palaniappan K."/>
            <person name="Varghese N."/>
            <person name="Mukherjee S."/>
            <person name="Reddy T.B.K."/>
            <person name="Daum C."/>
            <person name="Copeland A."/>
            <person name="Chen I.A."/>
            <person name="Ivanova N.N."/>
            <person name="Kyrpides N.C."/>
            <person name="Shapiro N."/>
            <person name="Eloe-Fadrosh E.A."/>
            <person name="Pietrasiak N."/>
        </authorList>
    </citation>
    <scope>NUCLEOTIDE SEQUENCE</scope>
    <source>
        <strain evidence="2">CPER-KK1</strain>
    </source>
</reference>